<dbReference type="Pfam" id="PF02734">
    <property type="entry name" value="Dak2"/>
    <property type="match status" value="1"/>
</dbReference>
<dbReference type="InterPro" id="IPR050270">
    <property type="entry name" value="DegV_domain_contain"/>
</dbReference>
<protein>
    <recommendedName>
        <fullName evidence="1">DhaL domain-containing protein</fullName>
    </recommendedName>
</protein>
<dbReference type="PANTHER" id="PTHR33434:SF4">
    <property type="entry name" value="PHOSPHATASE PROTEIN"/>
    <property type="match status" value="1"/>
</dbReference>
<evidence type="ECO:0000259" key="1">
    <source>
        <dbReference type="PROSITE" id="PS51480"/>
    </source>
</evidence>
<dbReference type="PANTHER" id="PTHR33434">
    <property type="entry name" value="DEGV DOMAIN-CONTAINING PROTEIN DR_1986-RELATED"/>
    <property type="match status" value="1"/>
</dbReference>
<dbReference type="Gene3D" id="1.25.40.340">
    <property type="match status" value="1"/>
</dbReference>
<evidence type="ECO:0000313" key="2">
    <source>
        <dbReference type="EMBL" id="TDT61627.1"/>
    </source>
</evidence>
<dbReference type="InterPro" id="IPR019986">
    <property type="entry name" value="YloV-like"/>
</dbReference>
<dbReference type="Pfam" id="PF13684">
    <property type="entry name" value="FakA-like_C"/>
    <property type="match status" value="1"/>
</dbReference>
<comment type="caution">
    <text evidence="2">The sequence shown here is derived from an EMBL/GenBank/DDBJ whole genome shotgun (WGS) entry which is preliminary data.</text>
</comment>
<dbReference type="EMBL" id="SOAZ01000006">
    <property type="protein sequence ID" value="TDT61627.1"/>
    <property type="molecule type" value="Genomic_DNA"/>
</dbReference>
<dbReference type="GO" id="GO:0006071">
    <property type="term" value="P:glycerol metabolic process"/>
    <property type="evidence" value="ECO:0007669"/>
    <property type="project" value="InterPro"/>
</dbReference>
<dbReference type="InterPro" id="IPR033470">
    <property type="entry name" value="FakA-like_C"/>
</dbReference>
<feature type="domain" description="DhaL" evidence="1">
    <location>
        <begin position="9"/>
        <end position="201"/>
    </location>
</feature>
<dbReference type="NCBIfam" id="TIGR03599">
    <property type="entry name" value="YloV"/>
    <property type="match status" value="1"/>
</dbReference>
<dbReference type="SUPFAM" id="SSF101473">
    <property type="entry name" value="DhaL-like"/>
    <property type="match status" value="1"/>
</dbReference>
<keyword evidence="3" id="KW-1185">Reference proteome</keyword>
<dbReference type="Pfam" id="PF21645">
    <property type="entry name" value="FakA-like_M"/>
    <property type="match status" value="1"/>
</dbReference>
<dbReference type="RefSeq" id="WP_133627736.1">
    <property type="nucleotide sequence ID" value="NZ_SOAZ01000006.1"/>
</dbReference>
<dbReference type="InterPro" id="IPR036117">
    <property type="entry name" value="DhaL_dom_sf"/>
</dbReference>
<dbReference type="InterPro" id="IPR048394">
    <property type="entry name" value="FakA-like_M"/>
</dbReference>
<dbReference type="SMART" id="SM01121">
    <property type="entry name" value="Dak1_2"/>
    <property type="match status" value="1"/>
</dbReference>
<proteinExistence type="predicted"/>
<accession>A0A4R7KS32</accession>
<gene>
    <name evidence="2" type="ORF">EDD71_106111</name>
</gene>
<dbReference type="PROSITE" id="PS51480">
    <property type="entry name" value="DHAL"/>
    <property type="match status" value="1"/>
</dbReference>
<dbReference type="InterPro" id="IPR004007">
    <property type="entry name" value="DhaL_dom"/>
</dbReference>
<name>A0A4R7KS32_9CLOT</name>
<sequence length="547" mass="60133">MKYTTVDGQLLKEMLLSGAYELENNKEAVNALNVFPVPDGDTGTNMSATMMSAVAEIQNTREITVQSIADAAAMGSLMGARGNSGVILSQLLRGISKHLKNKKDINTKDFALAIKEGVNTAYRAVMKPTEGTILTVARESADKAVEISKTVDDFLTFMEKICKHAELTLNRTPEMLPVLKQAGVVDAGGRGLVLIYLGMLKRLQGNAAMPEANKNLEAKEHYGAHLQLNPEEDIKFGYCTEFIIKTKNADPDEFKNKIMHYGDSMVVVGTESLIKVHIHTNEPGTVLNEAMKLGELSKIKIDNMREQHRHILEDSDHEVKEEIESHQEEKEYGIVTVAMGDGIMGIFKDLGVDSVIEGGQTMNPSTQDILDAINSINAKNIFVLPNNKNIIMAAEQARDISSKNVIVIPTRSIPQGITAVITFNPDITPSENELEMNAAIAGVKTGQVTYAVRNTTFNDVDIKEGNILGILDGKLIKAGENIQNVTLELIDSMITEESELISLFYGKDISKEEAEKVQSFIEEKYPNCDISLNYGGQPLYYYIISVE</sequence>
<organism evidence="2 3">
    <name type="scientific">Fonticella tunisiensis</name>
    <dbReference type="NCBI Taxonomy" id="1096341"/>
    <lineage>
        <taxon>Bacteria</taxon>
        <taxon>Bacillati</taxon>
        <taxon>Bacillota</taxon>
        <taxon>Clostridia</taxon>
        <taxon>Eubacteriales</taxon>
        <taxon>Clostridiaceae</taxon>
        <taxon>Fonticella</taxon>
    </lineage>
</organism>
<dbReference type="OrthoDB" id="9760324at2"/>
<reference evidence="2 3" key="1">
    <citation type="submission" date="2019-03" db="EMBL/GenBank/DDBJ databases">
        <title>Genomic Encyclopedia of Type Strains, Phase IV (KMG-IV): sequencing the most valuable type-strain genomes for metagenomic binning, comparative biology and taxonomic classification.</title>
        <authorList>
            <person name="Goeker M."/>
        </authorList>
    </citation>
    <scope>NUCLEOTIDE SEQUENCE [LARGE SCALE GENOMIC DNA]</scope>
    <source>
        <strain evidence="2 3">DSM 24455</strain>
    </source>
</reference>
<dbReference type="SMART" id="SM01120">
    <property type="entry name" value="Dak2"/>
    <property type="match status" value="1"/>
</dbReference>
<dbReference type="AlphaFoldDB" id="A0A4R7KS32"/>
<dbReference type="GO" id="GO:0004371">
    <property type="term" value="F:glycerone kinase activity"/>
    <property type="evidence" value="ECO:0007669"/>
    <property type="project" value="InterPro"/>
</dbReference>
<evidence type="ECO:0000313" key="3">
    <source>
        <dbReference type="Proteomes" id="UP000295325"/>
    </source>
</evidence>
<dbReference type="Proteomes" id="UP000295325">
    <property type="component" value="Unassembled WGS sequence"/>
</dbReference>